<gene>
    <name evidence="1" type="ORF">DSO57_1003417</name>
</gene>
<protein>
    <submittedName>
        <fullName evidence="1">Uncharacterized protein</fullName>
    </submittedName>
</protein>
<accession>A0ACC2TJP4</accession>
<comment type="caution">
    <text evidence="1">The sequence shown here is derived from an EMBL/GenBank/DDBJ whole genome shotgun (WGS) entry which is preliminary data.</text>
</comment>
<keyword evidence="2" id="KW-1185">Reference proteome</keyword>
<dbReference type="EMBL" id="QTSX02002848">
    <property type="protein sequence ID" value="KAJ9074763.1"/>
    <property type="molecule type" value="Genomic_DNA"/>
</dbReference>
<sequence>MTSKKAYEQRITNTIQNLEAKIPKKKTAGWTAAWQLACVKLVRIEQNQSNLARLQAATSLDIKGKQPTKAFIAMYKTRSAQKTLSEVMDKGTSYTSKEGALSTTHAFYSALYASEMEPNPAALRKWLEVVLATPEMKDIDLLIEMEELEAAIHMAPKQKAPKPNGLPYEFYQHISPYSKQFFWMYLTWPSEMDLPSQVMAMA</sequence>
<evidence type="ECO:0000313" key="1">
    <source>
        <dbReference type="EMBL" id="KAJ9074763.1"/>
    </source>
</evidence>
<evidence type="ECO:0000313" key="2">
    <source>
        <dbReference type="Proteomes" id="UP001165960"/>
    </source>
</evidence>
<name>A0ACC2TJP4_9FUNG</name>
<reference evidence="1" key="1">
    <citation type="submission" date="2022-04" db="EMBL/GenBank/DDBJ databases">
        <title>Genome of the entomopathogenic fungus Entomophthora muscae.</title>
        <authorList>
            <person name="Elya C."/>
            <person name="Lovett B.R."/>
            <person name="Lee E."/>
            <person name="Macias A.M."/>
            <person name="Hajek A.E."/>
            <person name="De Bivort B.L."/>
            <person name="Kasson M.T."/>
            <person name="De Fine Licht H.H."/>
            <person name="Stajich J.E."/>
        </authorList>
    </citation>
    <scope>NUCLEOTIDE SEQUENCE</scope>
    <source>
        <strain evidence="1">Berkeley</strain>
    </source>
</reference>
<dbReference type="Proteomes" id="UP001165960">
    <property type="component" value="Unassembled WGS sequence"/>
</dbReference>
<organism evidence="1 2">
    <name type="scientific">Entomophthora muscae</name>
    <dbReference type="NCBI Taxonomy" id="34485"/>
    <lineage>
        <taxon>Eukaryota</taxon>
        <taxon>Fungi</taxon>
        <taxon>Fungi incertae sedis</taxon>
        <taxon>Zoopagomycota</taxon>
        <taxon>Entomophthoromycotina</taxon>
        <taxon>Entomophthoromycetes</taxon>
        <taxon>Entomophthorales</taxon>
        <taxon>Entomophthoraceae</taxon>
        <taxon>Entomophthora</taxon>
    </lineage>
</organism>
<proteinExistence type="predicted"/>